<comment type="similarity">
    <text evidence="1">Belongs to the glycosyl hydrolase 13 family.</text>
</comment>
<dbReference type="SUPFAM" id="SSF51445">
    <property type="entry name" value="(Trans)glycosidases"/>
    <property type="match status" value="1"/>
</dbReference>
<dbReference type="KEGG" id="cpre:Csp1_20440"/>
<reference evidence="5" key="1">
    <citation type="submission" date="2017-11" db="EMBL/GenBank/DDBJ databases">
        <title>Otitis media/interna in a cat caused by the recently described species Corynebacterium provencense.</title>
        <authorList>
            <person name="Kittl S."/>
            <person name="Brodard I."/>
            <person name="Rychener L."/>
            <person name="Jores J."/>
            <person name="Roosje P."/>
            <person name="Gobeli Brawand S."/>
        </authorList>
    </citation>
    <scope>NUCLEOTIDE SEQUENCE [LARGE SCALE GENOMIC DNA]</scope>
    <source>
        <strain evidence="5">17KM38</strain>
    </source>
</reference>
<accession>A0A2Z3YQ10</accession>
<dbReference type="InterPro" id="IPR006047">
    <property type="entry name" value="GH13_cat_dom"/>
</dbReference>
<evidence type="ECO:0000256" key="2">
    <source>
        <dbReference type="SAM" id="MobiDB-lite"/>
    </source>
</evidence>
<dbReference type="GO" id="GO:0004556">
    <property type="term" value="F:alpha-amylase activity"/>
    <property type="evidence" value="ECO:0007669"/>
    <property type="project" value="TreeGrafter"/>
</dbReference>
<keyword evidence="4" id="KW-0326">Glycosidase</keyword>
<evidence type="ECO:0000313" key="4">
    <source>
        <dbReference type="EMBL" id="AWT26808.1"/>
    </source>
</evidence>
<keyword evidence="4" id="KW-0378">Hydrolase</keyword>
<name>A0A2Z3YQ10_9CORY</name>
<dbReference type="EC" id="3.2.1.10" evidence="4"/>
<dbReference type="InterPro" id="IPR045857">
    <property type="entry name" value="O16G_dom_2"/>
</dbReference>
<dbReference type="InterPro" id="IPR017853">
    <property type="entry name" value="GH"/>
</dbReference>
<dbReference type="Proteomes" id="UP000247696">
    <property type="component" value="Chromosome"/>
</dbReference>
<gene>
    <name evidence="4" type="primary">malL</name>
    <name evidence="4" type="ORF">Csp1_20440</name>
</gene>
<dbReference type="CDD" id="cd11332">
    <property type="entry name" value="AmyAc_OligoGlu_TS"/>
    <property type="match status" value="1"/>
</dbReference>
<dbReference type="STRING" id="1737425.GCA_900049755_02821"/>
<feature type="compositionally biased region" description="Basic and acidic residues" evidence="2">
    <location>
        <begin position="410"/>
        <end position="433"/>
    </location>
</feature>
<feature type="region of interest" description="Disordered" evidence="2">
    <location>
        <begin position="410"/>
        <end position="435"/>
    </location>
</feature>
<keyword evidence="5" id="KW-1185">Reference proteome</keyword>
<evidence type="ECO:0000313" key="5">
    <source>
        <dbReference type="Proteomes" id="UP000247696"/>
    </source>
</evidence>
<organism evidence="4 5">
    <name type="scientific">Corynebacterium provencense</name>
    <dbReference type="NCBI Taxonomy" id="1737425"/>
    <lineage>
        <taxon>Bacteria</taxon>
        <taxon>Bacillati</taxon>
        <taxon>Actinomycetota</taxon>
        <taxon>Actinomycetes</taxon>
        <taxon>Mycobacteriales</taxon>
        <taxon>Corynebacteriaceae</taxon>
        <taxon>Corynebacterium</taxon>
    </lineage>
</organism>
<feature type="region of interest" description="Disordered" evidence="2">
    <location>
        <begin position="217"/>
        <end position="242"/>
    </location>
</feature>
<dbReference type="SMART" id="SM00642">
    <property type="entry name" value="Aamy"/>
    <property type="match status" value="1"/>
</dbReference>
<dbReference type="EMBL" id="CP024988">
    <property type="protein sequence ID" value="AWT26808.1"/>
    <property type="molecule type" value="Genomic_DNA"/>
</dbReference>
<feature type="domain" description="Glycosyl hydrolase family 13 catalytic" evidence="3">
    <location>
        <begin position="17"/>
        <end position="434"/>
    </location>
</feature>
<dbReference type="AlphaFoldDB" id="A0A2Z3YQ10"/>
<evidence type="ECO:0000256" key="1">
    <source>
        <dbReference type="ARBA" id="ARBA00008061"/>
    </source>
</evidence>
<evidence type="ECO:0000259" key="3">
    <source>
        <dbReference type="SMART" id="SM00642"/>
    </source>
</evidence>
<dbReference type="Gene3D" id="3.90.400.10">
    <property type="entry name" value="Oligo-1,6-glucosidase, Domain 2"/>
    <property type="match status" value="1"/>
</dbReference>
<dbReference type="GO" id="GO:0004574">
    <property type="term" value="F:oligo-1,6-glucosidase activity"/>
    <property type="evidence" value="ECO:0007669"/>
    <property type="project" value="UniProtKB-EC"/>
</dbReference>
<dbReference type="Gene3D" id="3.20.20.80">
    <property type="entry name" value="Glycosidases"/>
    <property type="match status" value="1"/>
</dbReference>
<dbReference type="PANTHER" id="PTHR10357:SF179">
    <property type="entry name" value="NEUTRAL AND BASIC AMINO ACID TRANSPORT PROTEIN RBAT"/>
    <property type="match status" value="1"/>
</dbReference>
<sequence length="573" mass="62528">MAASGAPGWWRHAVIYQVYPRSFADSDGDGTGDLPGITAHLPYVRDLGVDAVWISPFYPSPQKDAGYDVADYCDVDPRFGTLADADALISRAHDLGLRVIVDLVPNHTSDRHRWFRSALDSPVGSRQRARYHFRTPDPEHPDTPPNNWRSNFGGSAWSKHPGDPHGQWYLHLFDSSQPDLNWDDPGVHDAFDGVLRFWLDRGVDGFRVDVAHGMVKEPGLPDTGDAGDAGETGDAAGSDTMSSAASPYWDLDGVHDIYRRWRRIIDSYGTAEQQRIMVAEAWVDPVDRIARYVRPGEHHQAFNFAFLDTRWNAADLRTVITDSFRVNDAVGAPTTWVLSNHDVIRPATRLALAPQEAVTQLAGPVHEPDRATGLARARAATALMLALPGSAYLYQGEELGLPEVLDIPDSARQDPTFRRTRGTDHPELGRDGCRVPLPWTADAPGFGFGPADAAAPPWLPQPPVFADLAVDRQAGDPDSTLELYRTVLGLRRELRTGEGRATVDTPASAEDADIVTVTVTTPVTTVTVCTNTGTRPWTPPAGARVVLATTPGVTTRVPPDCTVWLTGLGSRSE</sequence>
<dbReference type="Pfam" id="PF00128">
    <property type="entry name" value="Alpha-amylase"/>
    <property type="match status" value="1"/>
</dbReference>
<proteinExistence type="inferred from homology"/>
<protein>
    <submittedName>
        <fullName evidence="4">Oligo-1,6-glucosidase</fullName>
        <ecNumber evidence="4">3.2.1.10</ecNumber>
    </submittedName>
</protein>
<dbReference type="PANTHER" id="PTHR10357">
    <property type="entry name" value="ALPHA-AMYLASE FAMILY MEMBER"/>
    <property type="match status" value="1"/>
</dbReference>
<dbReference type="GO" id="GO:0016853">
    <property type="term" value="F:isomerase activity"/>
    <property type="evidence" value="ECO:0007669"/>
    <property type="project" value="UniProtKB-KW"/>
</dbReference>
<dbReference type="GO" id="GO:0009313">
    <property type="term" value="P:oligosaccharide catabolic process"/>
    <property type="evidence" value="ECO:0007669"/>
    <property type="project" value="TreeGrafter"/>
</dbReference>